<dbReference type="Proteomes" id="UP001230649">
    <property type="component" value="Unassembled WGS sequence"/>
</dbReference>
<proteinExistence type="predicted"/>
<accession>A0ACC2VME7</accession>
<organism evidence="1 2">
    <name type="scientific">Naganishia adeliensis</name>
    <dbReference type="NCBI Taxonomy" id="92952"/>
    <lineage>
        <taxon>Eukaryota</taxon>
        <taxon>Fungi</taxon>
        <taxon>Dikarya</taxon>
        <taxon>Basidiomycota</taxon>
        <taxon>Agaricomycotina</taxon>
        <taxon>Tremellomycetes</taxon>
        <taxon>Filobasidiales</taxon>
        <taxon>Filobasidiaceae</taxon>
        <taxon>Naganishia</taxon>
    </lineage>
</organism>
<evidence type="ECO:0000313" key="1">
    <source>
        <dbReference type="EMBL" id="KAJ9100248.1"/>
    </source>
</evidence>
<name>A0ACC2VME7_9TREE</name>
<comment type="caution">
    <text evidence="1">The sequence shown here is derived from an EMBL/GenBank/DDBJ whole genome shotgun (WGS) entry which is preliminary data.</text>
</comment>
<sequence length="657" mass="71987">MHAQGNASSESVFGPYSAIPPEVLAKRYPPVPYRPPARPVYMASPPAIAALRDRSLGDFDPAFADALEAAVQGSIPINGSYEQDGRAKRTTENLVQDFSRRPPPNHMPPLAANYQLQHIARGASSSPIPSFPARLLKDYRTSIVATSEAEIKAAQKAELYSAASSSSPVPAFSLPASSPAPEPSGVTLPPSIEDSLPRGADESKEDFDKRRNRERSRKSRSIRAAGLKAAVSTETPTIASQTPTRAPLATPRESNLYWHLDFGHRGSSGPSALDIILEWMGTEGNLLTYRTSSVAARRELLEPVAESLAEQGMVARPMKKIISKVGEIYKKCCKVADEVRNQTGYGVPNDDPEGESAESMAVTVEQHLQSSQDGRIYLQLSKVLRDRHGFNPLKLQDSSMASGTERQEIMMTLFGGGDMPKNDDDNEEDDDDLSDTEREGDEEAIQTPMGPTVAKGKATVATSGNDSLSKKRTGPAARNSSTGPAFAPSVVPAASAESRERKTKGSSRDEIGKVVSESLKVNIEFMKVRGQKQDERYQRRQQQQEEDRRALERLEAARVQEAQNLAHQQAARAREAQDLARDKATRAQETHRVNAQRQEQMHQVALIERFVAMCERGLDPDAVGRVVFGKEKWDEVGSMLLAMIRRDVPEKKLDARG</sequence>
<evidence type="ECO:0000313" key="2">
    <source>
        <dbReference type="Proteomes" id="UP001230649"/>
    </source>
</evidence>
<keyword evidence="2" id="KW-1185">Reference proteome</keyword>
<protein>
    <submittedName>
        <fullName evidence="1">Uncharacterized protein</fullName>
    </submittedName>
</protein>
<dbReference type="EMBL" id="JASBWS010000077">
    <property type="protein sequence ID" value="KAJ9100248.1"/>
    <property type="molecule type" value="Genomic_DNA"/>
</dbReference>
<gene>
    <name evidence="1" type="ORF">QFC20_005526</name>
</gene>
<reference evidence="1" key="1">
    <citation type="submission" date="2023-04" db="EMBL/GenBank/DDBJ databases">
        <title>Draft Genome sequencing of Naganishia species isolated from polar environments using Oxford Nanopore Technology.</title>
        <authorList>
            <person name="Leo P."/>
            <person name="Venkateswaran K."/>
        </authorList>
    </citation>
    <scope>NUCLEOTIDE SEQUENCE</scope>
    <source>
        <strain evidence="1">MNA-CCFEE 5262</strain>
    </source>
</reference>